<feature type="region of interest" description="Disordered" evidence="1">
    <location>
        <begin position="13"/>
        <end position="37"/>
    </location>
</feature>
<dbReference type="Proteomes" id="UP001222325">
    <property type="component" value="Unassembled WGS sequence"/>
</dbReference>
<feature type="region of interest" description="Disordered" evidence="1">
    <location>
        <begin position="106"/>
        <end position="135"/>
    </location>
</feature>
<sequence>MIGVLLAQGLVPRAREKSPPARSLPLPKLRPTSQDFPLPPKTRLSYCLDTSLDIPFTLHTASKAVPFQPRLERVHGRERVNDTSPFRSYSSMDDLRDRFRQRLSLNVQSNSAGTSLGSGRPRSMRDAGTPSSCPVDIDPSELFQPFSPRLSMLIQSPDSLPTIFRPTPLEDPLVEEEEPAYSSPGISSPTVCELSPRERMNQFWERLDAEEGGSESGSSVASLELRDALKLALPCPPLPISRPHRMRKRASILATPQPQSDHRFSIISATHITTNRLRKLRRPISTPLIARRSEPILDLPPGIEQIGKGIGFTYTMPVASHSKASICVATAPSAAGRLLREGLGIGKGLLRRVKSQPKLPPADVAAHRTRGPPARIQILPGYIAPGMYSPVSDEPLTPDSLTFPPLPEILGDPFAKDEVGDEVRIHSGLPDATLRLVSGNSADHKFSPTMQPLDNFIFTSWTK</sequence>
<evidence type="ECO:0000256" key="1">
    <source>
        <dbReference type="SAM" id="MobiDB-lite"/>
    </source>
</evidence>
<comment type="caution">
    <text evidence="2">The sequence shown here is derived from an EMBL/GenBank/DDBJ whole genome shotgun (WGS) entry which is preliminary data.</text>
</comment>
<gene>
    <name evidence="2" type="ORF">B0H15DRAFT_548239</name>
</gene>
<proteinExistence type="predicted"/>
<name>A0AAD6UFI3_9AGAR</name>
<reference evidence="2" key="1">
    <citation type="submission" date="2023-03" db="EMBL/GenBank/DDBJ databases">
        <title>Massive genome expansion in bonnet fungi (Mycena s.s.) driven by repeated elements and novel gene families across ecological guilds.</title>
        <authorList>
            <consortium name="Lawrence Berkeley National Laboratory"/>
            <person name="Harder C.B."/>
            <person name="Miyauchi S."/>
            <person name="Viragh M."/>
            <person name="Kuo A."/>
            <person name="Thoen E."/>
            <person name="Andreopoulos B."/>
            <person name="Lu D."/>
            <person name="Skrede I."/>
            <person name="Drula E."/>
            <person name="Henrissat B."/>
            <person name="Morin E."/>
            <person name="Kohler A."/>
            <person name="Barry K."/>
            <person name="LaButti K."/>
            <person name="Morin E."/>
            <person name="Salamov A."/>
            <person name="Lipzen A."/>
            <person name="Mereny Z."/>
            <person name="Hegedus B."/>
            <person name="Baldrian P."/>
            <person name="Stursova M."/>
            <person name="Weitz H."/>
            <person name="Taylor A."/>
            <person name="Grigoriev I.V."/>
            <person name="Nagy L.G."/>
            <person name="Martin F."/>
            <person name="Kauserud H."/>
        </authorList>
    </citation>
    <scope>NUCLEOTIDE SEQUENCE</scope>
    <source>
        <strain evidence="2">CBHHK173m</strain>
    </source>
</reference>
<dbReference type="AlphaFoldDB" id="A0AAD6UFI3"/>
<evidence type="ECO:0000313" key="3">
    <source>
        <dbReference type="Proteomes" id="UP001222325"/>
    </source>
</evidence>
<organism evidence="2 3">
    <name type="scientific">Mycena belliarum</name>
    <dbReference type="NCBI Taxonomy" id="1033014"/>
    <lineage>
        <taxon>Eukaryota</taxon>
        <taxon>Fungi</taxon>
        <taxon>Dikarya</taxon>
        <taxon>Basidiomycota</taxon>
        <taxon>Agaricomycotina</taxon>
        <taxon>Agaricomycetes</taxon>
        <taxon>Agaricomycetidae</taxon>
        <taxon>Agaricales</taxon>
        <taxon>Marasmiineae</taxon>
        <taxon>Mycenaceae</taxon>
        <taxon>Mycena</taxon>
    </lineage>
</organism>
<accession>A0AAD6UFI3</accession>
<keyword evidence="3" id="KW-1185">Reference proteome</keyword>
<evidence type="ECO:0000313" key="2">
    <source>
        <dbReference type="EMBL" id="KAJ7099482.1"/>
    </source>
</evidence>
<feature type="compositionally biased region" description="Polar residues" evidence="1">
    <location>
        <begin position="106"/>
        <end position="117"/>
    </location>
</feature>
<dbReference type="EMBL" id="JARJCN010000007">
    <property type="protein sequence ID" value="KAJ7099482.1"/>
    <property type="molecule type" value="Genomic_DNA"/>
</dbReference>
<protein>
    <submittedName>
        <fullName evidence="2">Uncharacterized protein</fullName>
    </submittedName>
</protein>